<gene>
    <name evidence="1" type="ORF">CYR55_03060</name>
</gene>
<dbReference type="Pfam" id="PF05489">
    <property type="entry name" value="Phage_tail_X"/>
    <property type="match status" value="1"/>
</dbReference>
<evidence type="ECO:0000313" key="1">
    <source>
        <dbReference type="EMBL" id="PLR40918.1"/>
    </source>
</evidence>
<dbReference type="InterPro" id="IPR008861">
    <property type="entry name" value="GpX-like"/>
</dbReference>
<organism evidence="1 2">
    <name type="scientific">Chimaeribacter californicus</name>
    <dbReference type="NCBI Taxonomy" id="2060067"/>
    <lineage>
        <taxon>Bacteria</taxon>
        <taxon>Pseudomonadati</taxon>
        <taxon>Pseudomonadota</taxon>
        <taxon>Gammaproteobacteria</taxon>
        <taxon>Enterobacterales</taxon>
        <taxon>Yersiniaceae</taxon>
        <taxon>Chimaeribacter</taxon>
    </lineage>
</organism>
<comment type="caution">
    <text evidence="1">The sequence shown here is derived from an EMBL/GenBank/DDBJ whole genome shotgun (WGS) entry which is preliminary data.</text>
</comment>
<proteinExistence type="predicted"/>
<keyword evidence="2" id="KW-1185">Reference proteome</keyword>
<dbReference type="Proteomes" id="UP000234240">
    <property type="component" value="Unassembled WGS sequence"/>
</dbReference>
<dbReference type="OrthoDB" id="8759063at2"/>
<name>A0A2N5EEG6_9GAMM</name>
<reference evidence="1 2" key="1">
    <citation type="submission" date="2017-12" db="EMBL/GenBank/DDBJ databases">
        <title>Characterization of six clinical isolates of Enterochimera gen. nov., a novel genus of the Yersiniaciae family and the three species Enterochimera arupensis sp. nov., Enterochimera coloradensis sp. nov, and Enterochimera californica sp. nov.</title>
        <authorList>
            <person name="Rossi A."/>
            <person name="Fisher M."/>
        </authorList>
    </citation>
    <scope>NUCLEOTIDE SEQUENCE [LARGE SCALE GENOMIC DNA]</scope>
    <source>
        <strain evidence="2">2015-Iso6</strain>
    </source>
</reference>
<dbReference type="AlphaFoldDB" id="A0A2N5EEG6"/>
<dbReference type="EMBL" id="PJZF01000002">
    <property type="protein sequence ID" value="PLR40918.1"/>
    <property type="molecule type" value="Genomic_DNA"/>
</dbReference>
<dbReference type="RefSeq" id="WP_101814710.1">
    <property type="nucleotide sequence ID" value="NZ_PJZF01000002.1"/>
</dbReference>
<evidence type="ECO:0000313" key="2">
    <source>
        <dbReference type="Proteomes" id="UP000234240"/>
    </source>
</evidence>
<accession>A0A2N5EEG6</accession>
<protein>
    <submittedName>
        <fullName evidence="1">Phage tail protein</fullName>
    </submittedName>
</protein>
<sequence>MKIYSEQGETVDAVCWRYYGQTRALVEQVYALNPTLAGHGPVLPHGTALTLPDAAAAPVTESVKLWE</sequence>